<comment type="caution">
    <text evidence="1">The sequence shown here is derived from an EMBL/GenBank/DDBJ whole genome shotgun (WGS) entry which is preliminary data.</text>
</comment>
<organism evidence="1 2">
    <name type="scientific">Trifolium medium</name>
    <dbReference type="NCBI Taxonomy" id="97028"/>
    <lineage>
        <taxon>Eukaryota</taxon>
        <taxon>Viridiplantae</taxon>
        <taxon>Streptophyta</taxon>
        <taxon>Embryophyta</taxon>
        <taxon>Tracheophyta</taxon>
        <taxon>Spermatophyta</taxon>
        <taxon>Magnoliopsida</taxon>
        <taxon>eudicotyledons</taxon>
        <taxon>Gunneridae</taxon>
        <taxon>Pentapetalae</taxon>
        <taxon>rosids</taxon>
        <taxon>fabids</taxon>
        <taxon>Fabales</taxon>
        <taxon>Fabaceae</taxon>
        <taxon>Papilionoideae</taxon>
        <taxon>50 kb inversion clade</taxon>
        <taxon>NPAAA clade</taxon>
        <taxon>Hologalegina</taxon>
        <taxon>IRL clade</taxon>
        <taxon>Trifolieae</taxon>
        <taxon>Trifolium</taxon>
    </lineage>
</organism>
<proteinExistence type="predicted"/>
<accession>A0A392V9C2</accession>
<dbReference type="AlphaFoldDB" id="A0A392V9C2"/>
<dbReference type="EMBL" id="LXQA011057315">
    <property type="protein sequence ID" value="MCI83040.1"/>
    <property type="molecule type" value="Genomic_DNA"/>
</dbReference>
<dbReference type="Proteomes" id="UP000265520">
    <property type="component" value="Unassembled WGS sequence"/>
</dbReference>
<protein>
    <submittedName>
        <fullName evidence="1">Uncharacterized protein</fullName>
    </submittedName>
</protein>
<evidence type="ECO:0000313" key="2">
    <source>
        <dbReference type="Proteomes" id="UP000265520"/>
    </source>
</evidence>
<keyword evidence="2" id="KW-1185">Reference proteome</keyword>
<reference evidence="1 2" key="1">
    <citation type="journal article" date="2018" name="Front. Plant Sci.">
        <title>Red Clover (Trifolium pratense) and Zigzag Clover (T. medium) - A Picture of Genomic Similarities and Differences.</title>
        <authorList>
            <person name="Dluhosova J."/>
            <person name="Istvanek J."/>
            <person name="Nedelnik J."/>
            <person name="Repkova J."/>
        </authorList>
    </citation>
    <scope>NUCLEOTIDE SEQUENCE [LARGE SCALE GENOMIC DNA]</scope>
    <source>
        <strain evidence="2">cv. 10/8</strain>
        <tissue evidence="1">Leaf</tissue>
    </source>
</reference>
<name>A0A392V9C2_9FABA</name>
<evidence type="ECO:0000313" key="1">
    <source>
        <dbReference type="EMBL" id="MCI83040.1"/>
    </source>
</evidence>
<sequence>MEEPAENHHLVDTITDPELYWVGLEPREIASVFTPTALGVFTIVEEGWEVQQNW</sequence>
<feature type="non-terminal residue" evidence="1">
    <location>
        <position position="54"/>
    </location>
</feature>